<keyword evidence="1" id="KW-1133">Transmembrane helix</keyword>
<evidence type="ECO:0000313" key="3">
    <source>
        <dbReference type="Proteomes" id="UP000295680"/>
    </source>
</evidence>
<feature type="transmembrane region" description="Helical" evidence="1">
    <location>
        <begin position="22"/>
        <end position="44"/>
    </location>
</feature>
<feature type="transmembrane region" description="Helical" evidence="1">
    <location>
        <begin position="437"/>
        <end position="456"/>
    </location>
</feature>
<name>A0A4R2JYM6_9PSEU</name>
<feature type="transmembrane region" description="Helical" evidence="1">
    <location>
        <begin position="506"/>
        <end position="525"/>
    </location>
</feature>
<feature type="transmembrane region" description="Helical" evidence="1">
    <location>
        <begin position="159"/>
        <end position="182"/>
    </location>
</feature>
<feature type="transmembrane region" description="Helical" evidence="1">
    <location>
        <begin position="79"/>
        <end position="99"/>
    </location>
</feature>
<dbReference type="RefSeq" id="WP_132110194.1">
    <property type="nucleotide sequence ID" value="NZ_SLWS01000001.1"/>
</dbReference>
<dbReference type="OrthoDB" id="2014935at2"/>
<evidence type="ECO:0000256" key="1">
    <source>
        <dbReference type="SAM" id="Phobius"/>
    </source>
</evidence>
<keyword evidence="3" id="KW-1185">Reference proteome</keyword>
<dbReference type="EMBL" id="SLWS01000001">
    <property type="protein sequence ID" value="TCO64437.1"/>
    <property type="molecule type" value="Genomic_DNA"/>
</dbReference>
<feature type="transmembrane region" description="Helical" evidence="1">
    <location>
        <begin position="238"/>
        <end position="259"/>
    </location>
</feature>
<dbReference type="Proteomes" id="UP000295680">
    <property type="component" value="Unassembled WGS sequence"/>
</dbReference>
<feature type="transmembrane region" description="Helical" evidence="1">
    <location>
        <begin position="463"/>
        <end position="486"/>
    </location>
</feature>
<sequence>MSTLTGTLSLVRLALRLDRVRLPIWIVVTVGIALSTASTIPQLYPDEAARQRIAGTIGSNPAMLAIYGPVYDTSVGAVVMWRMAIIGALLAGLMSMLTINRHTRQDEEAGRLELIGATVVGRHAPMAAALVVTIGANLVMALLIGAGMAGQKLPVSGSFAAGFAIGGLGIVMAAVTAVAAQLSENARTVTAIAGTAFGVAFILRLIGDAGGTDGPGWLTWLSPVGWIEKVRAYADDNWWVLSLMAGFAIVLFVVAYALVGRRDFGAGLVRPRPGPAGAGVTLSGPFGLAWRLHRWAMLGWAVGFVVMGAAFGSIANGAVDLLKDNPQIEKVLAQMGGSTAIVDAFMSAMMGLVALVAAVYAVQATLRLRAEETTYRAEPVLATPVGRIRWATSHLVFATVGALLMLLVAGLALGIAYGIQVDDVGGQLGSVLKTALLQLPATLVVAGIAMALFGLAPKYVIGGWAALTLFVLLGQLGPILQLPQWAMDVSPFTHVPKLTSAVTATPLVWLSVVAVVLGVAGLVGFRRRDVG</sequence>
<keyword evidence="1" id="KW-0812">Transmembrane</keyword>
<comment type="caution">
    <text evidence="2">The sequence shown here is derived from an EMBL/GenBank/DDBJ whole genome shotgun (WGS) entry which is preliminary data.</text>
</comment>
<feature type="transmembrane region" description="Helical" evidence="1">
    <location>
        <begin position="395"/>
        <end position="417"/>
    </location>
</feature>
<keyword evidence="1" id="KW-0472">Membrane</keyword>
<evidence type="ECO:0000313" key="2">
    <source>
        <dbReference type="EMBL" id="TCO64437.1"/>
    </source>
</evidence>
<accession>A0A4R2JYM6</accession>
<feature type="transmembrane region" description="Helical" evidence="1">
    <location>
        <begin position="298"/>
        <end position="319"/>
    </location>
</feature>
<protein>
    <submittedName>
        <fullName evidence="2">ABC-2 type transport system permease protein</fullName>
    </submittedName>
</protein>
<feature type="transmembrane region" description="Helical" evidence="1">
    <location>
        <begin position="127"/>
        <end position="147"/>
    </location>
</feature>
<feature type="transmembrane region" description="Helical" evidence="1">
    <location>
        <begin position="189"/>
        <end position="207"/>
    </location>
</feature>
<feature type="transmembrane region" description="Helical" evidence="1">
    <location>
        <begin position="339"/>
        <end position="362"/>
    </location>
</feature>
<gene>
    <name evidence="2" type="ORF">EV192_101212</name>
</gene>
<reference evidence="2 3" key="1">
    <citation type="submission" date="2019-03" db="EMBL/GenBank/DDBJ databases">
        <title>Genomic Encyclopedia of Type Strains, Phase IV (KMG-IV): sequencing the most valuable type-strain genomes for metagenomic binning, comparative biology and taxonomic classification.</title>
        <authorList>
            <person name="Goeker M."/>
        </authorList>
    </citation>
    <scope>NUCLEOTIDE SEQUENCE [LARGE SCALE GENOMIC DNA]</scope>
    <source>
        <strain evidence="2 3">DSM 45934</strain>
    </source>
</reference>
<proteinExistence type="predicted"/>
<organism evidence="2 3">
    <name type="scientific">Actinocrispum wychmicini</name>
    <dbReference type="NCBI Taxonomy" id="1213861"/>
    <lineage>
        <taxon>Bacteria</taxon>
        <taxon>Bacillati</taxon>
        <taxon>Actinomycetota</taxon>
        <taxon>Actinomycetes</taxon>
        <taxon>Pseudonocardiales</taxon>
        <taxon>Pseudonocardiaceae</taxon>
        <taxon>Actinocrispum</taxon>
    </lineage>
</organism>
<dbReference type="AlphaFoldDB" id="A0A4R2JYM6"/>